<dbReference type="eggNOG" id="COG0226">
    <property type="taxonomic scope" value="Bacteria"/>
</dbReference>
<dbReference type="PANTHER" id="PTHR30570">
    <property type="entry name" value="PERIPLASMIC PHOSPHATE BINDING COMPONENT OF PHOSPHATE ABC TRANSPORTER"/>
    <property type="match status" value="1"/>
</dbReference>
<name>B7KB65_GLOC7</name>
<dbReference type="AlphaFoldDB" id="B7KB65"/>
<keyword evidence="1" id="KW-1133">Transmembrane helix</keyword>
<reference evidence="4" key="1">
    <citation type="journal article" date="2011" name="MBio">
        <title>Novel metabolic attributes of the genus Cyanothece, comprising a group of unicellular nitrogen-fixing Cyanobacteria.</title>
        <authorList>
            <person name="Bandyopadhyay A."/>
            <person name="Elvitigala T."/>
            <person name="Welsh E."/>
            <person name="Stockel J."/>
            <person name="Liberton M."/>
            <person name="Min H."/>
            <person name="Sherman L.A."/>
            <person name="Pakrasi H.B."/>
        </authorList>
    </citation>
    <scope>NUCLEOTIDE SEQUENCE [LARGE SCALE GENOMIC DNA]</scope>
    <source>
        <strain evidence="4">PCC 7424</strain>
    </source>
</reference>
<feature type="transmembrane region" description="Helical" evidence="1">
    <location>
        <begin position="352"/>
        <end position="373"/>
    </location>
</feature>
<dbReference type="eggNOG" id="COG0515">
    <property type="taxonomic scope" value="Bacteria"/>
</dbReference>
<dbReference type="PROSITE" id="PS50011">
    <property type="entry name" value="PROTEIN_KINASE_DOM"/>
    <property type="match status" value="1"/>
</dbReference>
<evidence type="ECO:0000259" key="2">
    <source>
        <dbReference type="PROSITE" id="PS50011"/>
    </source>
</evidence>
<dbReference type="InterPro" id="IPR011009">
    <property type="entry name" value="Kinase-like_dom_sf"/>
</dbReference>
<dbReference type="SUPFAM" id="SSF53850">
    <property type="entry name" value="Periplasmic binding protein-like II"/>
    <property type="match status" value="1"/>
</dbReference>
<proteinExistence type="predicted"/>
<organism evidence="3 4">
    <name type="scientific">Gloeothece citriformis (strain PCC 7424)</name>
    <name type="common">Cyanothece sp. (strain PCC 7424)</name>
    <dbReference type="NCBI Taxonomy" id="65393"/>
    <lineage>
        <taxon>Bacteria</taxon>
        <taxon>Bacillati</taxon>
        <taxon>Cyanobacteriota</taxon>
        <taxon>Cyanophyceae</taxon>
        <taxon>Oscillatoriophycideae</taxon>
        <taxon>Chroococcales</taxon>
        <taxon>Aphanothecaceae</taxon>
        <taxon>Gloeothece</taxon>
        <taxon>Gloeothece citriformis</taxon>
    </lineage>
</organism>
<dbReference type="STRING" id="65393.PCC7424_1740"/>
<dbReference type="InterPro" id="IPR000719">
    <property type="entry name" value="Prot_kinase_dom"/>
</dbReference>
<evidence type="ECO:0000313" key="4">
    <source>
        <dbReference type="Proteomes" id="UP000002384"/>
    </source>
</evidence>
<evidence type="ECO:0000313" key="3">
    <source>
        <dbReference type="EMBL" id="ACK70175.1"/>
    </source>
</evidence>
<sequence length="732" mass="84152">MYTHFFGKNPLFNRFPCPFGNPLSCNQLRCQAVDNPSSNECITCGFPSFLPVKTQIIGKKGRYQVQEFLGARGIGRIYKGISLMNQQDVLIKEYFLPLACFTPSEIKIRQQNFEKFNSFQLIDGRKTDYRVIIPQEAIIDIQRQRCYTITDLAVSAISLRNYLEKYGKMTEKSVWQFLDQVLQSLLFLHRQKIRFSFGLFQTGMTHGNLSLESILILLENQSFLIYLTDLAIWERTFEGTKVSDLSQLSNQESAMKQDLLDLGYVAFYLLAGTSVDVEGKPIHPHQNEYWQNTMGALKDYLFNLMGLGTLSLNTVELARQELLKIGPQITPSPVSKILLPQETSKTLNFSRLWWIGGGILALILLSLLIYWLVKKIQSSPSILLPFSEKEISQVSNLPANKIFYSAIQGSSWDYVYTQKNLVKFSESLENLLKEKQPNLYHWQYRPLATTNIKFFLNNFTNNDNDNFNFSIVSPLNSLSTQYKTFPIAYDAIAVFVAFNYTKRKDGLPYALQGKITFDQLRLLYTGKIKNWQELNPRWPNLPVKLYIPTDPEVEEIFKAKILKEPQFIAEYEALLKPSSSNSILQERILRRRTYGKEGILQSIIRDFEENNFPIGSIGFDSLSKIMGQCSVYPLAISSRENSAISPLIRQDNQEISPLTNLCNQKGSYQVNHEAIRNQTYPLSYLLEVVYFRDNRRQLVGDKFAEILKTKEGQCLLKTVQLTPFHPVNCPQP</sequence>
<dbReference type="EMBL" id="CP001291">
    <property type="protein sequence ID" value="ACK70175.1"/>
    <property type="molecule type" value="Genomic_DNA"/>
</dbReference>
<keyword evidence="1" id="KW-0472">Membrane</keyword>
<dbReference type="Gene3D" id="3.40.190.10">
    <property type="entry name" value="Periplasmic binding protein-like II"/>
    <property type="match status" value="1"/>
</dbReference>
<dbReference type="HOGENOM" id="CLU_375459_0_0_3"/>
<dbReference type="KEGG" id="cyc:PCC7424_1740"/>
<keyword evidence="3" id="KW-0808">Transferase</keyword>
<dbReference type="Proteomes" id="UP000002384">
    <property type="component" value="Chromosome"/>
</dbReference>
<keyword evidence="3" id="KW-0418">Kinase</keyword>
<gene>
    <name evidence="3" type="ordered locus">PCC7424_1740</name>
</gene>
<dbReference type="InterPro" id="IPR050811">
    <property type="entry name" value="Phosphate_ABC_transporter"/>
</dbReference>
<protein>
    <submittedName>
        <fullName evidence="3">Putative serine/threonine kinase</fullName>
    </submittedName>
</protein>
<dbReference type="OrthoDB" id="507876at2"/>
<dbReference type="RefSeq" id="WP_012599118.1">
    <property type="nucleotide sequence ID" value="NC_011729.1"/>
</dbReference>
<dbReference type="GO" id="GO:0005524">
    <property type="term" value="F:ATP binding"/>
    <property type="evidence" value="ECO:0007669"/>
    <property type="project" value="InterPro"/>
</dbReference>
<keyword evidence="4" id="KW-1185">Reference proteome</keyword>
<evidence type="ECO:0000256" key="1">
    <source>
        <dbReference type="SAM" id="Phobius"/>
    </source>
</evidence>
<keyword evidence="1" id="KW-0812">Transmembrane</keyword>
<dbReference type="SUPFAM" id="SSF56112">
    <property type="entry name" value="Protein kinase-like (PK-like)"/>
    <property type="match status" value="1"/>
</dbReference>
<dbReference type="PANTHER" id="PTHR30570:SF1">
    <property type="entry name" value="PHOSPHATE-BINDING PROTEIN PSTS"/>
    <property type="match status" value="1"/>
</dbReference>
<accession>B7KB65</accession>
<dbReference type="Gene3D" id="1.10.510.10">
    <property type="entry name" value="Transferase(Phosphotransferase) domain 1"/>
    <property type="match status" value="1"/>
</dbReference>
<dbReference type="GO" id="GO:0004672">
    <property type="term" value="F:protein kinase activity"/>
    <property type="evidence" value="ECO:0007669"/>
    <property type="project" value="InterPro"/>
</dbReference>
<feature type="domain" description="Protein kinase" evidence="2">
    <location>
        <begin position="63"/>
        <end position="347"/>
    </location>
</feature>